<organism evidence="2 3">
    <name type="scientific">Karstenula rhodostoma CBS 690.94</name>
    <dbReference type="NCBI Taxonomy" id="1392251"/>
    <lineage>
        <taxon>Eukaryota</taxon>
        <taxon>Fungi</taxon>
        <taxon>Dikarya</taxon>
        <taxon>Ascomycota</taxon>
        <taxon>Pezizomycotina</taxon>
        <taxon>Dothideomycetes</taxon>
        <taxon>Pleosporomycetidae</taxon>
        <taxon>Pleosporales</taxon>
        <taxon>Massarineae</taxon>
        <taxon>Didymosphaeriaceae</taxon>
        <taxon>Karstenula</taxon>
    </lineage>
</organism>
<evidence type="ECO:0000256" key="1">
    <source>
        <dbReference type="SAM" id="MobiDB-lite"/>
    </source>
</evidence>
<evidence type="ECO:0000313" key="2">
    <source>
        <dbReference type="EMBL" id="KAF2439730.1"/>
    </source>
</evidence>
<dbReference type="AlphaFoldDB" id="A0A9P4U726"/>
<evidence type="ECO:0000313" key="3">
    <source>
        <dbReference type="Proteomes" id="UP000799764"/>
    </source>
</evidence>
<reference evidence="2" key="1">
    <citation type="journal article" date="2020" name="Stud. Mycol.">
        <title>101 Dothideomycetes genomes: a test case for predicting lifestyles and emergence of pathogens.</title>
        <authorList>
            <person name="Haridas S."/>
            <person name="Albert R."/>
            <person name="Binder M."/>
            <person name="Bloem J."/>
            <person name="Labutti K."/>
            <person name="Salamov A."/>
            <person name="Andreopoulos B."/>
            <person name="Baker S."/>
            <person name="Barry K."/>
            <person name="Bills G."/>
            <person name="Bluhm B."/>
            <person name="Cannon C."/>
            <person name="Castanera R."/>
            <person name="Culley D."/>
            <person name="Daum C."/>
            <person name="Ezra D."/>
            <person name="Gonzalez J."/>
            <person name="Henrissat B."/>
            <person name="Kuo A."/>
            <person name="Liang C."/>
            <person name="Lipzen A."/>
            <person name="Lutzoni F."/>
            <person name="Magnuson J."/>
            <person name="Mondo S."/>
            <person name="Nolan M."/>
            <person name="Ohm R."/>
            <person name="Pangilinan J."/>
            <person name="Park H.-J."/>
            <person name="Ramirez L."/>
            <person name="Alfaro M."/>
            <person name="Sun H."/>
            <person name="Tritt A."/>
            <person name="Yoshinaga Y."/>
            <person name="Zwiers L.-H."/>
            <person name="Turgeon B."/>
            <person name="Goodwin S."/>
            <person name="Spatafora J."/>
            <person name="Crous P."/>
            <person name="Grigoriev I."/>
        </authorList>
    </citation>
    <scope>NUCLEOTIDE SEQUENCE</scope>
    <source>
        <strain evidence="2">CBS 690.94</strain>
    </source>
</reference>
<dbReference type="Proteomes" id="UP000799764">
    <property type="component" value="Unassembled WGS sequence"/>
</dbReference>
<protein>
    <submittedName>
        <fullName evidence="2">Uncharacterized protein</fullName>
    </submittedName>
</protein>
<gene>
    <name evidence="2" type="ORF">P171DRAFT_395639</name>
</gene>
<dbReference type="InterPro" id="IPR009003">
    <property type="entry name" value="Peptidase_S1_PA"/>
</dbReference>
<comment type="caution">
    <text evidence="2">The sequence shown here is derived from an EMBL/GenBank/DDBJ whole genome shotgun (WGS) entry which is preliminary data.</text>
</comment>
<name>A0A9P4U726_9PLEO</name>
<dbReference type="EMBL" id="MU001508">
    <property type="protein sequence ID" value="KAF2439730.1"/>
    <property type="molecule type" value="Genomic_DNA"/>
</dbReference>
<accession>A0A9P4U726</accession>
<dbReference type="OrthoDB" id="5351220at2759"/>
<feature type="region of interest" description="Disordered" evidence="1">
    <location>
        <begin position="1"/>
        <end position="23"/>
    </location>
</feature>
<dbReference type="SUPFAM" id="SSF50494">
    <property type="entry name" value="Trypsin-like serine proteases"/>
    <property type="match status" value="1"/>
</dbReference>
<proteinExistence type="predicted"/>
<sequence>MSAPYRGFGEPAQQTNQTRKRRWLSRSDEEIAEYMDNSNLPYRKGWPQLPPLPITESRQGARSAVHDPETTMEAVQMLCAVQHLDVTNIYFAFREPQVRQEDEHYLTLVIAADLSREPLQFSLIIQIRKHLQQHSRNEEIAIEIIDHHVVHGLFSLAIPASEGDLLNIWRQVYEIALTQIGENRERFLTLEIIYRGLSDDAKQCSPTLVITSPTAAQDVWIQTIIPSIRRQMLALSPALRVELLCGSTIHLSSSGVSQGTQQYERSVPMGSSIGQADLEDHSGTAGGMVRLSNGRSYALTNHHVVRNKDLDEILSSSSAAQLALKPNTPGFNMQNHRLTCPSNDDNATLTEQLKSYQQQWESQTGGLAAQQLAKTKAELKEAGTFDRTFAAVCASSGLRSVRSERFSSDPKTGQVAAETGKPLLRFLLDWSLLTFHPQRGMTNELPLRQQNNPPGAQNKTLLSGKVCSQWTVLNNPKCHILRDEVNVGKFGRTTGFTYGQINAIPTIIDPVVGGKQYKSTAEAYVFTVEDCGHAMSFVGHTSAPVVKSGDSGSAVLHAPSGDWIGLLFGSTSTGAALFTPIDLVLRDIETVSGLNVVEPAFNPNW</sequence>
<keyword evidence="3" id="KW-1185">Reference proteome</keyword>